<dbReference type="Pfam" id="PF01909">
    <property type="entry name" value="NTP_transf_2"/>
    <property type="match status" value="1"/>
</dbReference>
<keyword evidence="3" id="KW-1185">Reference proteome</keyword>
<dbReference type="Proteomes" id="UP000029980">
    <property type="component" value="Chromosome"/>
</dbReference>
<evidence type="ECO:0000313" key="2">
    <source>
        <dbReference type="EMBL" id="AIU69930.1"/>
    </source>
</evidence>
<sequence>MATIPREELLNILREVKEKAKEILGDDLVEVILFGSYARGEAREDSDVDVLIIVKRRLTLDEYDRLSEVTEKYLLDRGLVISVIVYPTNAKMEHDPLIQTVHTEGIKI</sequence>
<gene>
    <name evidence="2" type="ORF">TEU_06095</name>
</gene>
<dbReference type="PANTHER" id="PTHR33933">
    <property type="entry name" value="NUCLEOTIDYLTRANSFERASE"/>
    <property type="match status" value="1"/>
</dbReference>
<dbReference type="PANTHER" id="PTHR33933:SF1">
    <property type="entry name" value="PROTEIN ADENYLYLTRANSFERASE MNTA-RELATED"/>
    <property type="match status" value="1"/>
</dbReference>
<protein>
    <submittedName>
        <fullName evidence="2">Nucleotidyltransferase</fullName>
    </submittedName>
</protein>
<name>A0A097QTX0_9EURY</name>
<dbReference type="InterPro" id="IPR043519">
    <property type="entry name" value="NT_sf"/>
</dbReference>
<dbReference type="SUPFAM" id="SSF81301">
    <property type="entry name" value="Nucleotidyltransferase"/>
    <property type="match status" value="1"/>
</dbReference>
<dbReference type="KEGG" id="teu:TEU_06095"/>
<dbReference type="GO" id="GO:0016779">
    <property type="term" value="F:nucleotidyltransferase activity"/>
    <property type="evidence" value="ECO:0007669"/>
    <property type="project" value="InterPro"/>
</dbReference>
<dbReference type="Gene3D" id="3.30.460.10">
    <property type="entry name" value="Beta Polymerase, domain 2"/>
    <property type="match status" value="1"/>
</dbReference>
<dbReference type="EMBL" id="CP008887">
    <property type="protein sequence ID" value="AIU69930.1"/>
    <property type="molecule type" value="Genomic_DNA"/>
</dbReference>
<evidence type="ECO:0000259" key="1">
    <source>
        <dbReference type="Pfam" id="PF01909"/>
    </source>
</evidence>
<dbReference type="CDD" id="cd05403">
    <property type="entry name" value="NT_KNTase_like"/>
    <property type="match status" value="1"/>
</dbReference>
<dbReference type="InterPro" id="IPR052548">
    <property type="entry name" value="Type_VII_TA_antitoxin"/>
</dbReference>
<proteinExistence type="predicted"/>
<evidence type="ECO:0000313" key="3">
    <source>
        <dbReference type="Proteomes" id="UP000029980"/>
    </source>
</evidence>
<dbReference type="InterPro" id="IPR002934">
    <property type="entry name" value="Polymerase_NTP_transf_dom"/>
</dbReference>
<accession>A0A097QTX0</accession>
<organism evidence="2 3">
    <name type="scientific">Thermococcus eurythermalis</name>
    <dbReference type="NCBI Taxonomy" id="1505907"/>
    <lineage>
        <taxon>Archaea</taxon>
        <taxon>Methanobacteriati</taxon>
        <taxon>Methanobacteriota</taxon>
        <taxon>Thermococci</taxon>
        <taxon>Thermococcales</taxon>
        <taxon>Thermococcaceae</taxon>
        <taxon>Thermococcus</taxon>
    </lineage>
</organism>
<dbReference type="STRING" id="1505907.TEU_06095"/>
<feature type="domain" description="Polymerase nucleotidyl transferase" evidence="1">
    <location>
        <begin position="13"/>
        <end position="102"/>
    </location>
</feature>
<dbReference type="RefSeq" id="WP_050003945.1">
    <property type="nucleotide sequence ID" value="NZ_CP008887.1"/>
</dbReference>
<reference evidence="2 3" key="1">
    <citation type="journal article" date="2015" name="Int. J. Syst. Evol. Microbiol.">
        <title>Thermococcus eurythermalis sp. nov., a conditional piezophilic hyperthermophilic archaeon with a wide temperature range isolated from an oil-immersed chimney in the Guaymas Basin.</title>
        <authorList>
            <person name="Zhao W."/>
            <person name="Zeng X."/>
            <person name="Xiao X."/>
        </authorList>
    </citation>
    <scope>NUCLEOTIDE SEQUENCE [LARGE SCALE GENOMIC DNA]</scope>
    <source>
        <strain evidence="2 3">A501</strain>
    </source>
</reference>
<dbReference type="OrthoDB" id="9287at2157"/>
<dbReference type="AlphaFoldDB" id="A0A097QTX0"/>
<keyword evidence="2" id="KW-0808">Transferase</keyword>
<dbReference type="HOGENOM" id="CLU_130257_3_3_2"/>
<dbReference type="GeneID" id="25153004"/>